<evidence type="ECO:0000313" key="6">
    <source>
        <dbReference type="Proteomes" id="UP000887581"/>
    </source>
</evidence>
<feature type="repeat" description="WD" evidence="3">
    <location>
        <begin position="352"/>
        <end position="393"/>
    </location>
</feature>
<keyword evidence="6" id="KW-1185">Reference proteome</keyword>
<feature type="repeat" description="WD" evidence="3">
    <location>
        <begin position="474"/>
        <end position="515"/>
    </location>
</feature>
<dbReference type="GO" id="GO:0043130">
    <property type="term" value="F:ubiquitin binding"/>
    <property type="evidence" value="ECO:0007669"/>
    <property type="project" value="TreeGrafter"/>
</dbReference>
<dbReference type="Gene3D" id="1.20.1280.50">
    <property type="match status" value="1"/>
</dbReference>
<dbReference type="InterPro" id="IPR036047">
    <property type="entry name" value="F-box-like_dom_sf"/>
</dbReference>
<dbReference type="AlphaFoldDB" id="A0A915PRX7"/>
<dbReference type="PROSITE" id="PS50181">
    <property type="entry name" value="FBOX"/>
    <property type="match status" value="1"/>
</dbReference>
<dbReference type="PRINTS" id="PR00320">
    <property type="entry name" value="GPROTEINBRPT"/>
</dbReference>
<dbReference type="GO" id="GO:0010992">
    <property type="term" value="P:ubiquitin recycling"/>
    <property type="evidence" value="ECO:0007669"/>
    <property type="project" value="TreeGrafter"/>
</dbReference>
<keyword evidence="1 3" id="KW-0853">WD repeat</keyword>
<feature type="repeat" description="WD" evidence="3">
    <location>
        <begin position="394"/>
        <end position="433"/>
    </location>
</feature>
<feature type="repeat" description="WD" evidence="3">
    <location>
        <begin position="326"/>
        <end position="351"/>
    </location>
</feature>
<dbReference type="InterPro" id="IPR001680">
    <property type="entry name" value="WD40_rpt"/>
</dbReference>
<evidence type="ECO:0000256" key="2">
    <source>
        <dbReference type="ARBA" id="ARBA00022737"/>
    </source>
</evidence>
<dbReference type="Gene3D" id="2.130.10.10">
    <property type="entry name" value="YVTN repeat-like/Quinoprotein amine dehydrogenase"/>
    <property type="match status" value="1"/>
</dbReference>
<reference evidence="7" key="1">
    <citation type="submission" date="2022-11" db="UniProtKB">
        <authorList>
            <consortium name="WormBaseParasite"/>
        </authorList>
    </citation>
    <scope>IDENTIFICATION</scope>
</reference>
<dbReference type="InterPro" id="IPR020472">
    <property type="entry name" value="WD40_PAC1"/>
</dbReference>
<dbReference type="GO" id="GO:0005634">
    <property type="term" value="C:nucleus"/>
    <property type="evidence" value="ECO:0007669"/>
    <property type="project" value="TreeGrafter"/>
</dbReference>
<dbReference type="InterPro" id="IPR019775">
    <property type="entry name" value="WD40_repeat_CS"/>
</dbReference>
<dbReference type="Pfam" id="PF12937">
    <property type="entry name" value="F-box-like"/>
    <property type="match status" value="1"/>
</dbReference>
<feature type="domain" description="F-box" evidence="5">
    <location>
        <begin position="149"/>
        <end position="195"/>
    </location>
</feature>
<feature type="repeat" description="WD" evidence="3">
    <location>
        <begin position="516"/>
        <end position="555"/>
    </location>
</feature>
<dbReference type="GO" id="GO:0005737">
    <property type="term" value="C:cytoplasm"/>
    <property type="evidence" value="ECO:0007669"/>
    <property type="project" value="TreeGrafter"/>
</dbReference>
<feature type="repeat" description="WD" evidence="3">
    <location>
        <begin position="434"/>
        <end position="473"/>
    </location>
</feature>
<dbReference type="Pfam" id="PF00400">
    <property type="entry name" value="WD40"/>
    <property type="match status" value="7"/>
</dbReference>
<proteinExistence type="predicted"/>
<dbReference type="InterPro" id="IPR001810">
    <property type="entry name" value="F-box_dom"/>
</dbReference>
<dbReference type="GO" id="GO:0043161">
    <property type="term" value="P:proteasome-mediated ubiquitin-dependent protein catabolic process"/>
    <property type="evidence" value="ECO:0007669"/>
    <property type="project" value="TreeGrafter"/>
</dbReference>
<accession>A0A915PRX7</accession>
<dbReference type="CDD" id="cd00200">
    <property type="entry name" value="WD40"/>
    <property type="match status" value="1"/>
</dbReference>
<name>A0A915PRX7_9BILA</name>
<organism evidence="6 7">
    <name type="scientific">Setaria digitata</name>
    <dbReference type="NCBI Taxonomy" id="48799"/>
    <lineage>
        <taxon>Eukaryota</taxon>
        <taxon>Metazoa</taxon>
        <taxon>Ecdysozoa</taxon>
        <taxon>Nematoda</taxon>
        <taxon>Chromadorea</taxon>
        <taxon>Rhabditida</taxon>
        <taxon>Spirurina</taxon>
        <taxon>Spiruromorpha</taxon>
        <taxon>Filarioidea</taxon>
        <taxon>Setariidae</taxon>
        <taxon>Setaria</taxon>
    </lineage>
</organism>
<keyword evidence="2" id="KW-0677">Repeat</keyword>
<protein>
    <submittedName>
        <fullName evidence="7">F-box domain-containing protein</fullName>
    </submittedName>
</protein>
<evidence type="ECO:0000256" key="1">
    <source>
        <dbReference type="ARBA" id="ARBA00022574"/>
    </source>
</evidence>
<evidence type="ECO:0000256" key="3">
    <source>
        <dbReference type="PROSITE-ProRule" id="PRU00221"/>
    </source>
</evidence>
<evidence type="ECO:0000256" key="4">
    <source>
        <dbReference type="SAM" id="MobiDB-lite"/>
    </source>
</evidence>
<feature type="region of interest" description="Disordered" evidence="4">
    <location>
        <begin position="60"/>
        <end position="84"/>
    </location>
</feature>
<dbReference type="PROSITE" id="PS00678">
    <property type="entry name" value="WD_REPEATS_1"/>
    <property type="match status" value="5"/>
</dbReference>
<dbReference type="PANTHER" id="PTHR19849:SF1">
    <property type="entry name" value="F-BOX_WD REPEAT-CONTAINING PROTEIN 7"/>
    <property type="match status" value="1"/>
</dbReference>
<evidence type="ECO:0000313" key="7">
    <source>
        <dbReference type="WBParaSite" id="sdigi.contig36.g2510.t1"/>
    </source>
</evidence>
<sequence>MVQMNDCVYAQSSRSEPSHSSIIPLRVTKLAQCESLLRKYNVCEPIGFYDDYRNNTNSIGYHFDSPESPAADDSNEGEGMKNDGEVKSVDIEKSLEVEREVNESVVVWIRQFRMLSLSDQMDALTDLVDECSLDHIRHLRSIIEPFFQKDFIKELPKEIALHVMCFLSPADIARISLTCRYWRNLAEDNRLWRKKCEEPIDITMYGKRTTETTALEKHNIKVSFYSDRKSGAWAETASTSGIEIVGYRPVPSYRLALFAGYHPHWLRCYSDMDDSPKNVCLARSKWKALYLRHQRILANWRYRPLRGSCILKGHDEHVITCLQIHGDLIVTGSDDNTLKIWSASKAVCLQTLTGHTGGVWSSQMSEDGKIVTSGSTDRTVRIWCVETGRCLHCLQGHTSTVRCMTLKEDVLVTGSRDTSIRLWNIRDGACIRILQGHIAAVRCVQFDGARIVSGAYDFSVKVWDAESGKCLHTLTGHSNRVYSLLFDSERDIVVSGSLDTTIKVWNIREGVCTQTLTGHQSLTSGMQLRGNTLVSGNADSTIKIWDIMDGQCKYTLSGPNRHASAVTSLQFLENGLVATSSDDGSVKLWDVKQGKLASLVAGHTGISLGVFVRDLVRLRSGGSGGCIWRLKSTPTMLVCAVGSRNGTEDTKLILLDFDADYP</sequence>
<dbReference type="SMART" id="SM00256">
    <property type="entry name" value="FBOX"/>
    <property type="match status" value="1"/>
</dbReference>
<dbReference type="Proteomes" id="UP000887581">
    <property type="component" value="Unplaced"/>
</dbReference>
<dbReference type="SUPFAM" id="SSF81383">
    <property type="entry name" value="F-box domain"/>
    <property type="match status" value="1"/>
</dbReference>
<dbReference type="PROSITE" id="PS50082">
    <property type="entry name" value="WD_REPEATS_2"/>
    <property type="match status" value="7"/>
</dbReference>
<dbReference type="WBParaSite" id="sdigi.contig36.g2510.t1">
    <property type="protein sequence ID" value="sdigi.contig36.g2510.t1"/>
    <property type="gene ID" value="sdigi.contig36.g2510"/>
</dbReference>
<dbReference type="PANTHER" id="PTHR19849">
    <property type="entry name" value="PHOSPHOLIPASE A-2-ACTIVATING PROTEIN"/>
    <property type="match status" value="1"/>
</dbReference>
<dbReference type="InterPro" id="IPR036322">
    <property type="entry name" value="WD40_repeat_dom_sf"/>
</dbReference>
<dbReference type="SUPFAM" id="SSF50978">
    <property type="entry name" value="WD40 repeat-like"/>
    <property type="match status" value="1"/>
</dbReference>
<dbReference type="SMART" id="SM00320">
    <property type="entry name" value="WD40"/>
    <property type="match status" value="7"/>
</dbReference>
<feature type="repeat" description="WD" evidence="3">
    <location>
        <begin position="559"/>
        <end position="599"/>
    </location>
</feature>
<evidence type="ECO:0000259" key="5">
    <source>
        <dbReference type="PROSITE" id="PS50181"/>
    </source>
</evidence>
<dbReference type="InterPro" id="IPR015943">
    <property type="entry name" value="WD40/YVTN_repeat-like_dom_sf"/>
</dbReference>
<dbReference type="PROSITE" id="PS50294">
    <property type="entry name" value="WD_REPEATS_REGION"/>
    <property type="match status" value="6"/>
</dbReference>